<sequence>MKIELVGILTDGGVCECVESCERQNVCGLRITSADLFFQKRWTKPLQEELLRVFVFQYFHNLFPNPNPPPSPSELSTTTKRNQKKSNIVVQVCYIIKYVTLSNEIKRKNFRSDISNQKKKFTKHKIGGGNRLWRRLPYQTLLWEPAVEEGAAAAAVRTVVEEGAAAVKGVKTGALLW</sequence>
<reference evidence="1 2" key="1">
    <citation type="submission" date="2019-05" db="EMBL/GenBank/DDBJ databases">
        <title>Mikania micrantha, genome provides insights into the molecular mechanism of rapid growth.</title>
        <authorList>
            <person name="Liu B."/>
        </authorList>
    </citation>
    <scope>NUCLEOTIDE SEQUENCE [LARGE SCALE GENOMIC DNA]</scope>
    <source>
        <strain evidence="1">NLD-2019</strain>
        <tissue evidence="1">Leaf</tissue>
    </source>
</reference>
<dbReference type="AlphaFoldDB" id="A0A5N6PC40"/>
<dbReference type="Proteomes" id="UP000326396">
    <property type="component" value="Linkage Group LG13"/>
</dbReference>
<accession>A0A5N6PC40</accession>
<comment type="caution">
    <text evidence="1">The sequence shown here is derived from an EMBL/GenBank/DDBJ whole genome shotgun (WGS) entry which is preliminary data.</text>
</comment>
<name>A0A5N6PC40_9ASTR</name>
<dbReference type="EMBL" id="SZYD01000005">
    <property type="protein sequence ID" value="KAD6119593.1"/>
    <property type="molecule type" value="Genomic_DNA"/>
</dbReference>
<evidence type="ECO:0000313" key="2">
    <source>
        <dbReference type="Proteomes" id="UP000326396"/>
    </source>
</evidence>
<protein>
    <submittedName>
        <fullName evidence="1">Uncharacterized protein</fullName>
    </submittedName>
</protein>
<evidence type="ECO:0000313" key="1">
    <source>
        <dbReference type="EMBL" id="KAD6119593.1"/>
    </source>
</evidence>
<keyword evidence="2" id="KW-1185">Reference proteome</keyword>
<proteinExistence type="predicted"/>
<organism evidence="1 2">
    <name type="scientific">Mikania micrantha</name>
    <name type="common">bitter vine</name>
    <dbReference type="NCBI Taxonomy" id="192012"/>
    <lineage>
        <taxon>Eukaryota</taxon>
        <taxon>Viridiplantae</taxon>
        <taxon>Streptophyta</taxon>
        <taxon>Embryophyta</taxon>
        <taxon>Tracheophyta</taxon>
        <taxon>Spermatophyta</taxon>
        <taxon>Magnoliopsida</taxon>
        <taxon>eudicotyledons</taxon>
        <taxon>Gunneridae</taxon>
        <taxon>Pentapetalae</taxon>
        <taxon>asterids</taxon>
        <taxon>campanulids</taxon>
        <taxon>Asterales</taxon>
        <taxon>Asteraceae</taxon>
        <taxon>Asteroideae</taxon>
        <taxon>Heliantheae alliance</taxon>
        <taxon>Eupatorieae</taxon>
        <taxon>Mikania</taxon>
    </lineage>
</organism>
<gene>
    <name evidence="1" type="ORF">E3N88_10864</name>
</gene>